<organism evidence="3 4">
    <name type="scientific">Penicillium argentinense</name>
    <dbReference type="NCBI Taxonomy" id="1131581"/>
    <lineage>
        <taxon>Eukaryota</taxon>
        <taxon>Fungi</taxon>
        <taxon>Dikarya</taxon>
        <taxon>Ascomycota</taxon>
        <taxon>Pezizomycotina</taxon>
        <taxon>Eurotiomycetes</taxon>
        <taxon>Eurotiomycetidae</taxon>
        <taxon>Eurotiales</taxon>
        <taxon>Aspergillaceae</taxon>
        <taxon>Penicillium</taxon>
    </lineage>
</organism>
<dbReference type="GO" id="GO:0004721">
    <property type="term" value="F:phosphoprotein phosphatase activity"/>
    <property type="evidence" value="ECO:0007669"/>
    <property type="project" value="InterPro"/>
</dbReference>
<dbReference type="PROSITE" id="PS50056">
    <property type="entry name" value="TYR_PHOSPHATASE_2"/>
    <property type="match status" value="1"/>
</dbReference>
<protein>
    <recommendedName>
        <fullName evidence="2">Tyrosine specific protein phosphatases domain-containing protein</fullName>
    </recommendedName>
</protein>
<accession>A0A9W9JY52</accession>
<dbReference type="PANTHER" id="PTHR31126:SF10">
    <property type="entry name" value="PROTEIN PHOSPHATASE, PUTATIVE (AFU_ORTHOLOGUE AFUA_6G06650)-RELATED"/>
    <property type="match status" value="1"/>
</dbReference>
<dbReference type="InterPro" id="IPR000387">
    <property type="entry name" value="Tyr_Pase_dom"/>
</dbReference>
<dbReference type="Proteomes" id="UP001149074">
    <property type="component" value="Unassembled WGS sequence"/>
</dbReference>
<sequence>MARQSSVDLDSPDRPFDNIINFRDVGRSINQFCGARILKEGVLFRSARLDDASERDKRRLAEELHIKTVIDLRSQYVLSYPSLMLSPTNRRLAIRTEHQMATRKRRAENASSSEDGPTDVDAAQASVPLDADEHLLQIPESQRALISLTGKGFERALLSKLDWTTYLYVPPLPQNHPRSTASTELLLMPWILSIRRVLGLVVSGYRPDAVRIIGEQVMQPRGLIGLAQDTLDSSAAEIRSVFDLLAREDSYPALVHCTQGKDRTGLVILMTLLLAGEKVSEAALTDDYVRSELELVPEFEERMKEIRALGLGEDYTRCPPGFVGTTTEYLENKYGGVSGYLTSIGINTQKQEFIRQMILPQEAA</sequence>
<evidence type="ECO:0000256" key="1">
    <source>
        <dbReference type="SAM" id="MobiDB-lite"/>
    </source>
</evidence>
<dbReference type="Pfam" id="PF13350">
    <property type="entry name" value="Y_phosphatase3"/>
    <property type="match status" value="2"/>
</dbReference>
<dbReference type="OrthoDB" id="9988524at2759"/>
<evidence type="ECO:0000313" key="3">
    <source>
        <dbReference type="EMBL" id="KAJ5085666.1"/>
    </source>
</evidence>
<comment type="caution">
    <text evidence="3">The sequence shown here is derived from an EMBL/GenBank/DDBJ whole genome shotgun (WGS) entry which is preliminary data.</text>
</comment>
<dbReference type="InterPro" id="IPR026893">
    <property type="entry name" value="Tyr/Ser_Pase_IphP-type"/>
</dbReference>
<feature type="region of interest" description="Disordered" evidence="1">
    <location>
        <begin position="99"/>
        <end position="121"/>
    </location>
</feature>
<dbReference type="PROSITE" id="PS00383">
    <property type="entry name" value="TYR_PHOSPHATASE_1"/>
    <property type="match status" value="1"/>
</dbReference>
<evidence type="ECO:0000313" key="4">
    <source>
        <dbReference type="Proteomes" id="UP001149074"/>
    </source>
</evidence>
<dbReference type="Gene3D" id="3.90.190.10">
    <property type="entry name" value="Protein tyrosine phosphatase superfamily"/>
    <property type="match status" value="1"/>
</dbReference>
<feature type="domain" description="Tyrosine specific protein phosphatases" evidence="2">
    <location>
        <begin position="232"/>
        <end position="304"/>
    </location>
</feature>
<name>A0A9W9JY52_9EURO</name>
<dbReference type="EMBL" id="JAPQKI010000010">
    <property type="protein sequence ID" value="KAJ5085666.1"/>
    <property type="molecule type" value="Genomic_DNA"/>
</dbReference>
<evidence type="ECO:0000259" key="2">
    <source>
        <dbReference type="PROSITE" id="PS50056"/>
    </source>
</evidence>
<gene>
    <name evidence="3" type="ORF">N7532_010437</name>
</gene>
<dbReference type="AlphaFoldDB" id="A0A9W9JY52"/>
<dbReference type="GeneID" id="81361907"/>
<dbReference type="RefSeq" id="XP_056470344.1">
    <property type="nucleotide sequence ID" value="XM_056622928.1"/>
</dbReference>
<dbReference type="SUPFAM" id="SSF52799">
    <property type="entry name" value="(Phosphotyrosine protein) phosphatases II"/>
    <property type="match status" value="1"/>
</dbReference>
<dbReference type="InterPro" id="IPR029021">
    <property type="entry name" value="Prot-tyrosine_phosphatase-like"/>
</dbReference>
<proteinExistence type="predicted"/>
<reference evidence="3" key="1">
    <citation type="submission" date="2022-11" db="EMBL/GenBank/DDBJ databases">
        <authorList>
            <person name="Petersen C."/>
        </authorList>
    </citation>
    <scope>NUCLEOTIDE SEQUENCE</scope>
    <source>
        <strain evidence="3">IBT 30761</strain>
    </source>
</reference>
<dbReference type="PANTHER" id="PTHR31126">
    <property type="entry name" value="TYROSINE-PROTEIN PHOSPHATASE"/>
    <property type="match status" value="1"/>
</dbReference>
<dbReference type="InterPro" id="IPR016130">
    <property type="entry name" value="Tyr_Pase_AS"/>
</dbReference>
<keyword evidence="4" id="KW-1185">Reference proteome</keyword>
<reference evidence="3" key="2">
    <citation type="journal article" date="2023" name="IMA Fungus">
        <title>Comparative genomic study of the Penicillium genus elucidates a diverse pangenome and 15 lateral gene transfer events.</title>
        <authorList>
            <person name="Petersen C."/>
            <person name="Sorensen T."/>
            <person name="Nielsen M.R."/>
            <person name="Sondergaard T.E."/>
            <person name="Sorensen J.L."/>
            <person name="Fitzpatrick D.A."/>
            <person name="Frisvad J.C."/>
            <person name="Nielsen K.L."/>
        </authorList>
    </citation>
    <scope>NUCLEOTIDE SEQUENCE</scope>
    <source>
        <strain evidence="3">IBT 30761</strain>
    </source>
</reference>